<evidence type="ECO:0000256" key="3">
    <source>
        <dbReference type="ARBA" id="ARBA00023054"/>
    </source>
</evidence>
<dbReference type="FunFam" id="1.20.5.500:FF:000001">
    <property type="entry name" value="Type II keratin 23"/>
    <property type="match status" value="1"/>
</dbReference>
<evidence type="ECO:0000256" key="4">
    <source>
        <dbReference type="ARBA" id="ARBA00061646"/>
    </source>
</evidence>
<accession>A0A672VEE9</accession>
<dbReference type="GO" id="GO:0045109">
    <property type="term" value="P:intermediate filament organization"/>
    <property type="evidence" value="ECO:0007669"/>
    <property type="project" value="TreeGrafter"/>
</dbReference>
<dbReference type="Gene3D" id="1.20.5.500">
    <property type="entry name" value="Single helix bin"/>
    <property type="match status" value="1"/>
</dbReference>
<reference evidence="8" key="2">
    <citation type="submission" date="2025-08" db="UniProtKB">
        <authorList>
            <consortium name="Ensembl"/>
        </authorList>
    </citation>
    <scope>IDENTIFICATION</scope>
</reference>
<dbReference type="PANTHER" id="PTHR45616:SF21">
    <property type="entry name" value="KERATIN, TYPE II CYTOSKELETAL 7"/>
    <property type="match status" value="1"/>
</dbReference>
<evidence type="ECO:0000256" key="1">
    <source>
        <dbReference type="ARBA" id="ARBA00022744"/>
    </source>
</evidence>
<dbReference type="PROSITE" id="PS00226">
    <property type="entry name" value="IF_ROD_1"/>
    <property type="match status" value="1"/>
</dbReference>
<dbReference type="FunFam" id="1.20.5.1160:FF:000001">
    <property type="entry name" value="Keratin type II"/>
    <property type="match status" value="1"/>
</dbReference>
<reference evidence="8 9" key="1">
    <citation type="submission" date="2019-11" db="EMBL/GenBank/DDBJ databases">
        <title>Strigops habroptila (kakapo) genome, bStrHab1, primary haplotype, v2.</title>
        <authorList>
            <person name="Jarvis E.D."/>
            <person name="Howard J."/>
            <person name="Rhie A."/>
            <person name="Phillippy A."/>
            <person name="Korlach J."/>
            <person name="Digby A."/>
            <person name="Iorns D."/>
            <person name="Eason D."/>
            <person name="Robertson B."/>
            <person name="Raemaekers T."/>
            <person name="Howe K."/>
            <person name="Lewin H."/>
            <person name="Damas J."/>
            <person name="Hastie A."/>
            <person name="Tracey A."/>
            <person name="Chow W."/>
            <person name="Fedrigo O."/>
        </authorList>
    </citation>
    <scope>NUCLEOTIDE SEQUENCE [LARGE SCALE GENOMIC DNA]</scope>
</reference>
<reference evidence="8" key="3">
    <citation type="submission" date="2025-09" db="UniProtKB">
        <authorList>
            <consortium name="Ensembl"/>
        </authorList>
    </citation>
    <scope>IDENTIFICATION</scope>
</reference>
<dbReference type="GO" id="GO:0030280">
    <property type="term" value="F:structural constituent of skin epidermis"/>
    <property type="evidence" value="ECO:0007669"/>
    <property type="project" value="TreeGrafter"/>
</dbReference>
<name>A0A672VEE9_STRHB</name>
<evidence type="ECO:0000256" key="5">
    <source>
        <dbReference type="RuleBase" id="RU000685"/>
    </source>
</evidence>
<dbReference type="GO" id="GO:0005615">
    <property type="term" value="C:extracellular space"/>
    <property type="evidence" value="ECO:0007669"/>
    <property type="project" value="TreeGrafter"/>
</dbReference>
<sequence length="487" mass="54671">MQPHPSFHQIKGRRGLNGVACSGPRMAVGMCPPLRRGYGFGAAGVGFGYRGVGFGYMVGGVSRPCTIIPITINKQLLQPLRLELDPKVQTVKYQEKEQIKTLNNQFASFIDKVQFLEQQNKALETKWSFLQGQNHSKNTITPMLEAYIGNLKKQLEALGCNRAQLETDLKAAQQVLNTNKKMFKDECSQRRCTDSKFIALKKDVDCVFLNKAELEAKVGRLKEEVEFLRNIYKEEIHRLQAQISDTSVVVKMDKSQDLDLGGITADVRARYEDIARKSRAEAQAWYESKFEELQVTAGRNADSLRETKNKAAELTREVQRLNGQVKSTKDQRTKLEAAVAKAEERGETTIKDAKQKLSELEGALQQTKADLSQQLREYQELMNVKLALDVEIVTYRKLLEGEESRDLKAPPAPTPCHGQGHLPLEQVAPSPCVQPGLEHCQGWGSHSFSGLLLLEGSCLRTCTTCFETHPQLSFLFWVLNVLAHLLP</sequence>
<dbReference type="PANTHER" id="PTHR45616">
    <property type="entry name" value="GATA-TYPE DOMAIN-CONTAINING PROTEIN"/>
    <property type="match status" value="1"/>
</dbReference>
<keyword evidence="9" id="KW-1185">Reference proteome</keyword>
<feature type="coiled-coil region" evidence="6">
    <location>
        <begin position="304"/>
        <end position="384"/>
    </location>
</feature>
<dbReference type="SMART" id="SM01391">
    <property type="entry name" value="Filament"/>
    <property type="match status" value="1"/>
</dbReference>
<dbReference type="Pfam" id="PF00038">
    <property type="entry name" value="Filament"/>
    <property type="match status" value="1"/>
</dbReference>
<dbReference type="Gene3D" id="1.20.5.170">
    <property type="match status" value="1"/>
</dbReference>
<dbReference type="Pfam" id="PF16208">
    <property type="entry name" value="Keratin_2_head"/>
    <property type="match status" value="1"/>
</dbReference>
<dbReference type="FunFam" id="1.20.5.170:FF:000004">
    <property type="entry name" value="Keratin, type II cytoskeletal 5"/>
    <property type="match status" value="1"/>
</dbReference>
<dbReference type="GeneTree" id="ENSGT00940000162738"/>
<dbReference type="Gene3D" id="1.20.5.1160">
    <property type="entry name" value="Vasodilator-stimulated phosphoprotein"/>
    <property type="match status" value="1"/>
</dbReference>
<keyword evidence="3 6" id="KW-0175">Coiled coil</keyword>
<keyword evidence="1" id="KW-0416">Keratin</keyword>
<dbReference type="InterPro" id="IPR003054">
    <property type="entry name" value="Keratin_II"/>
</dbReference>
<protein>
    <recommendedName>
        <fullName evidence="7">IF rod domain-containing protein</fullName>
    </recommendedName>
</protein>
<dbReference type="InParanoid" id="A0A672VEE9"/>
<dbReference type="Proteomes" id="UP000472266">
    <property type="component" value="Chromosome 23"/>
</dbReference>
<dbReference type="PROSITE" id="PS51842">
    <property type="entry name" value="IF_ROD_2"/>
    <property type="match status" value="1"/>
</dbReference>
<evidence type="ECO:0000256" key="2">
    <source>
        <dbReference type="ARBA" id="ARBA00022754"/>
    </source>
</evidence>
<dbReference type="OMA" id="CAEGGFP"/>
<dbReference type="AlphaFoldDB" id="A0A672VEE9"/>
<dbReference type="InterPro" id="IPR039008">
    <property type="entry name" value="IF_rod_dom"/>
</dbReference>
<proteinExistence type="inferred from homology"/>
<evidence type="ECO:0000256" key="6">
    <source>
        <dbReference type="SAM" id="Coils"/>
    </source>
</evidence>
<dbReference type="GO" id="GO:0045095">
    <property type="term" value="C:keratin filament"/>
    <property type="evidence" value="ECO:0007669"/>
    <property type="project" value="InterPro"/>
</dbReference>
<dbReference type="InterPro" id="IPR032444">
    <property type="entry name" value="Keratin_2_head"/>
</dbReference>
<evidence type="ECO:0000259" key="7">
    <source>
        <dbReference type="PROSITE" id="PS51842"/>
    </source>
</evidence>
<feature type="domain" description="IF rod" evidence="7">
    <location>
        <begin position="95"/>
        <end position="406"/>
    </location>
</feature>
<evidence type="ECO:0000313" key="8">
    <source>
        <dbReference type="Ensembl" id="ENSSHBP00005024952.1"/>
    </source>
</evidence>
<organism evidence="8 9">
    <name type="scientific">Strigops habroptila</name>
    <name type="common">Kakapo</name>
    <dbReference type="NCBI Taxonomy" id="2489341"/>
    <lineage>
        <taxon>Eukaryota</taxon>
        <taxon>Metazoa</taxon>
        <taxon>Chordata</taxon>
        <taxon>Craniata</taxon>
        <taxon>Vertebrata</taxon>
        <taxon>Euteleostomi</taxon>
        <taxon>Archelosauria</taxon>
        <taxon>Archosauria</taxon>
        <taxon>Dinosauria</taxon>
        <taxon>Saurischia</taxon>
        <taxon>Theropoda</taxon>
        <taxon>Coelurosauria</taxon>
        <taxon>Aves</taxon>
        <taxon>Neognathae</taxon>
        <taxon>Neoaves</taxon>
        <taxon>Telluraves</taxon>
        <taxon>Australaves</taxon>
        <taxon>Psittaciformes</taxon>
        <taxon>Psittacidae</taxon>
        <taxon>Strigops</taxon>
    </lineage>
</organism>
<dbReference type="InterPro" id="IPR018039">
    <property type="entry name" value="IF_conserved"/>
</dbReference>
<feature type="coiled-coil region" evidence="6">
    <location>
        <begin position="211"/>
        <end position="242"/>
    </location>
</feature>
<dbReference type="PRINTS" id="PR01276">
    <property type="entry name" value="TYPE2KERATIN"/>
</dbReference>
<comment type="similarity">
    <text evidence="4 5">Belongs to the intermediate filament family.</text>
</comment>
<dbReference type="SUPFAM" id="SSF64593">
    <property type="entry name" value="Intermediate filament protein, coiled coil region"/>
    <property type="match status" value="2"/>
</dbReference>
<keyword evidence="2 5" id="KW-0403">Intermediate filament</keyword>
<dbReference type="Ensembl" id="ENSSHBT00005029681.1">
    <property type="protein sequence ID" value="ENSSHBP00005024952.1"/>
    <property type="gene ID" value="ENSSHBG00005020743.1"/>
</dbReference>
<dbReference type="GO" id="GO:0031424">
    <property type="term" value="P:keratinization"/>
    <property type="evidence" value="ECO:0007669"/>
    <property type="project" value="TreeGrafter"/>
</dbReference>
<feature type="coiled-coil region" evidence="6">
    <location>
        <begin position="99"/>
        <end position="175"/>
    </location>
</feature>
<evidence type="ECO:0000313" key="9">
    <source>
        <dbReference type="Proteomes" id="UP000472266"/>
    </source>
</evidence>